<dbReference type="InterPro" id="IPR036890">
    <property type="entry name" value="HATPase_C_sf"/>
</dbReference>
<dbReference type="PROSITE" id="PS50885">
    <property type="entry name" value="HAMP"/>
    <property type="match status" value="1"/>
</dbReference>
<keyword evidence="7 14" id="KW-0812">Transmembrane</keyword>
<evidence type="ECO:0000313" key="18">
    <source>
        <dbReference type="Proteomes" id="UP001519343"/>
    </source>
</evidence>
<dbReference type="Gene3D" id="6.10.340.10">
    <property type="match status" value="1"/>
</dbReference>
<dbReference type="CDD" id="cd00075">
    <property type="entry name" value="HATPase"/>
    <property type="match status" value="1"/>
</dbReference>
<reference evidence="17 18" key="1">
    <citation type="submission" date="2021-03" db="EMBL/GenBank/DDBJ databases">
        <title>Genomic Encyclopedia of Type Strains, Phase IV (KMG-IV): sequencing the most valuable type-strain genomes for metagenomic binning, comparative biology and taxonomic classification.</title>
        <authorList>
            <person name="Goeker M."/>
        </authorList>
    </citation>
    <scope>NUCLEOTIDE SEQUENCE [LARGE SCALE GENOMIC DNA]</scope>
    <source>
        <strain evidence="17 18">DSM 24738</strain>
    </source>
</reference>
<dbReference type="Pfam" id="PF02518">
    <property type="entry name" value="HATPase_c"/>
    <property type="match status" value="1"/>
</dbReference>
<organism evidence="17 18">
    <name type="scientific">Ammoniphilus resinae</name>
    <dbReference type="NCBI Taxonomy" id="861532"/>
    <lineage>
        <taxon>Bacteria</taxon>
        <taxon>Bacillati</taxon>
        <taxon>Bacillota</taxon>
        <taxon>Bacilli</taxon>
        <taxon>Bacillales</taxon>
        <taxon>Paenibacillaceae</taxon>
        <taxon>Aneurinibacillus group</taxon>
        <taxon>Ammoniphilus</taxon>
    </lineage>
</organism>
<dbReference type="Pfam" id="PF00512">
    <property type="entry name" value="HisKA"/>
    <property type="match status" value="1"/>
</dbReference>
<feature type="domain" description="HAMP" evidence="16">
    <location>
        <begin position="73"/>
        <end position="125"/>
    </location>
</feature>
<name>A0ABS4GLU7_9BACL</name>
<sequence length="343" mass="39197">MWKLMLINSAVILLTIWFAGFSVKEFACLLVERYQMIGDEKGALFNQTLQVYLLKASIAAILVTGFLHYFFVRKLIRPLKQLAQSARSMAKGSFPKPLPISSKDEIGSLTSDFNFLVQKLKEMEENRNKMIMDISHELRTPLTNINGYLEGLSSGVMQGNPELFASLLEESQHISRLVDQIHQLHRWQSKKKFETKTIRLDELIRNCVAQFQLEFENHGIQLDGELESCLMKVDEDGIKQVMYNLLRNAVKYDVGGWIKIHARTIGHAYEVVVTNQGQPIPASLSEQVFERFYRLDPSRNRETGGSGLGLAIVKEIIEQHGGHVGLRTKHDHHSFWFTLPITE</sequence>
<dbReference type="InterPro" id="IPR036097">
    <property type="entry name" value="HisK_dim/P_sf"/>
</dbReference>
<dbReference type="CDD" id="cd06225">
    <property type="entry name" value="HAMP"/>
    <property type="match status" value="1"/>
</dbReference>
<evidence type="ECO:0000259" key="16">
    <source>
        <dbReference type="PROSITE" id="PS50885"/>
    </source>
</evidence>
<evidence type="ECO:0000256" key="13">
    <source>
        <dbReference type="ARBA" id="ARBA00023136"/>
    </source>
</evidence>
<evidence type="ECO:0000256" key="6">
    <source>
        <dbReference type="ARBA" id="ARBA00022679"/>
    </source>
</evidence>
<evidence type="ECO:0000256" key="2">
    <source>
        <dbReference type="ARBA" id="ARBA00004651"/>
    </source>
</evidence>
<dbReference type="SMART" id="SM00387">
    <property type="entry name" value="HATPase_c"/>
    <property type="match status" value="1"/>
</dbReference>
<evidence type="ECO:0000256" key="11">
    <source>
        <dbReference type="ARBA" id="ARBA00022989"/>
    </source>
</evidence>
<dbReference type="PROSITE" id="PS50109">
    <property type="entry name" value="HIS_KIN"/>
    <property type="match status" value="1"/>
</dbReference>
<keyword evidence="9 17" id="KW-0418">Kinase</keyword>
<dbReference type="Gene3D" id="1.10.287.130">
    <property type="match status" value="1"/>
</dbReference>
<dbReference type="Gene3D" id="3.30.565.10">
    <property type="entry name" value="Histidine kinase-like ATPase, C-terminal domain"/>
    <property type="match status" value="1"/>
</dbReference>
<dbReference type="InterPro" id="IPR005467">
    <property type="entry name" value="His_kinase_dom"/>
</dbReference>
<keyword evidence="5" id="KW-0597">Phosphoprotein</keyword>
<evidence type="ECO:0000259" key="15">
    <source>
        <dbReference type="PROSITE" id="PS50109"/>
    </source>
</evidence>
<dbReference type="InterPro" id="IPR004358">
    <property type="entry name" value="Sig_transdc_His_kin-like_C"/>
</dbReference>
<dbReference type="PANTHER" id="PTHR45528:SF1">
    <property type="entry name" value="SENSOR HISTIDINE KINASE CPXA"/>
    <property type="match status" value="1"/>
</dbReference>
<evidence type="ECO:0000256" key="9">
    <source>
        <dbReference type="ARBA" id="ARBA00022777"/>
    </source>
</evidence>
<keyword evidence="12" id="KW-0902">Two-component regulatory system</keyword>
<dbReference type="SUPFAM" id="SSF55874">
    <property type="entry name" value="ATPase domain of HSP90 chaperone/DNA topoisomerase II/histidine kinase"/>
    <property type="match status" value="1"/>
</dbReference>
<comment type="catalytic activity">
    <reaction evidence="1">
        <text>ATP + protein L-histidine = ADP + protein N-phospho-L-histidine.</text>
        <dbReference type="EC" id="2.7.13.3"/>
    </reaction>
</comment>
<dbReference type="Pfam" id="PF00672">
    <property type="entry name" value="HAMP"/>
    <property type="match status" value="1"/>
</dbReference>
<keyword evidence="18" id="KW-1185">Reference proteome</keyword>
<evidence type="ECO:0000256" key="14">
    <source>
        <dbReference type="SAM" id="Phobius"/>
    </source>
</evidence>
<dbReference type="Proteomes" id="UP001519343">
    <property type="component" value="Unassembled WGS sequence"/>
</dbReference>
<protein>
    <recommendedName>
        <fullName evidence="3">histidine kinase</fullName>
        <ecNumber evidence="3">2.7.13.3</ecNumber>
    </recommendedName>
</protein>
<dbReference type="InterPro" id="IPR050398">
    <property type="entry name" value="HssS/ArlS-like"/>
</dbReference>
<dbReference type="InterPro" id="IPR003594">
    <property type="entry name" value="HATPase_dom"/>
</dbReference>
<dbReference type="SMART" id="SM00388">
    <property type="entry name" value="HisKA"/>
    <property type="match status" value="1"/>
</dbReference>
<feature type="domain" description="Histidine kinase" evidence="15">
    <location>
        <begin position="133"/>
        <end position="343"/>
    </location>
</feature>
<evidence type="ECO:0000313" key="17">
    <source>
        <dbReference type="EMBL" id="MBP1930880.1"/>
    </source>
</evidence>
<dbReference type="SUPFAM" id="SSF158472">
    <property type="entry name" value="HAMP domain-like"/>
    <property type="match status" value="1"/>
</dbReference>
<keyword evidence="6 17" id="KW-0808">Transferase</keyword>
<evidence type="ECO:0000256" key="3">
    <source>
        <dbReference type="ARBA" id="ARBA00012438"/>
    </source>
</evidence>
<evidence type="ECO:0000256" key="10">
    <source>
        <dbReference type="ARBA" id="ARBA00022840"/>
    </source>
</evidence>
<dbReference type="EC" id="2.7.13.3" evidence="3"/>
<evidence type="ECO:0000256" key="5">
    <source>
        <dbReference type="ARBA" id="ARBA00022553"/>
    </source>
</evidence>
<evidence type="ECO:0000256" key="8">
    <source>
        <dbReference type="ARBA" id="ARBA00022741"/>
    </source>
</evidence>
<dbReference type="PANTHER" id="PTHR45528">
    <property type="entry name" value="SENSOR HISTIDINE KINASE CPXA"/>
    <property type="match status" value="1"/>
</dbReference>
<proteinExistence type="predicted"/>
<dbReference type="RefSeq" id="WP_245203575.1">
    <property type="nucleotide sequence ID" value="NZ_JAGGKT010000002.1"/>
</dbReference>
<keyword evidence="13 14" id="KW-0472">Membrane</keyword>
<dbReference type="CDD" id="cd00082">
    <property type="entry name" value="HisKA"/>
    <property type="match status" value="1"/>
</dbReference>
<dbReference type="InterPro" id="IPR003661">
    <property type="entry name" value="HisK_dim/P_dom"/>
</dbReference>
<keyword evidence="11 14" id="KW-1133">Transmembrane helix</keyword>
<dbReference type="GO" id="GO:0004673">
    <property type="term" value="F:protein histidine kinase activity"/>
    <property type="evidence" value="ECO:0007669"/>
    <property type="project" value="UniProtKB-EC"/>
</dbReference>
<keyword evidence="10" id="KW-0067">ATP-binding</keyword>
<comment type="subcellular location">
    <subcellularLocation>
        <location evidence="2">Cell membrane</location>
        <topology evidence="2">Multi-pass membrane protein</topology>
    </subcellularLocation>
</comment>
<keyword evidence="4" id="KW-1003">Cell membrane</keyword>
<evidence type="ECO:0000256" key="7">
    <source>
        <dbReference type="ARBA" id="ARBA00022692"/>
    </source>
</evidence>
<keyword evidence="8" id="KW-0547">Nucleotide-binding</keyword>
<evidence type="ECO:0000256" key="4">
    <source>
        <dbReference type="ARBA" id="ARBA00022475"/>
    </source>
</evidence>
<dbReference type="PRINTS" id="PR00344">
    <property type="entry name" value="BCTRLSENSOR"/>
</dbReference>
<dbReference type="SMART" id="SM00304">
    <property type="entry name" value="HAMP"/>
    <property type="match status" value="1"/>
</dbReference>
<dbReference type="SUPFAM" id="SSF47384">
    <property type="entry name" value="Homodimeric domain of signal transducing histidine kinase"/>
    <property type="match status" value="1"/>
</dbReference>
<comment type="caution">
    <text evidence="17">The sequence shown here is derived from an EMBL/GenBank/DDBJ whole genome shotgun (WGS) entry which is preliminary data.</text>
</comment>
<evidence type="ECO:0000256" key="1">
    <source>
        <dbReference type="ARBA" id="ARBA00000085"/>
    </source>
</evidence>
<gene>
    <name evidence="17" type="ORF">J2Z37_000877</name>
</gene>
<dbReference type="InterPro" id="IPR003660">
    <property type="entry name" value="HAMP_dom"/>
</dbReference>
<evidence type="ECO:0000256" key="12">
    <source>
        <dbReference type="ARBA" id="ARBA00023012"/>
    </source>
</evidence>
<dbReference type="EMBL" id="JAGGKT010000002">
    <property type="protein sequence ID" value="MBP1930880.1"/>
    <property type="molecule type" value="Genomic_DNA"/>
</dbReference>
<feature type="transmembrane region" description="Helical" evidence="14">
    <location>
        <begin position="51"/>
        <end position="72"/>
    </location>
</feature>
<accession>A0ABS4GLU7</accession>